<evidence type="ECO:0000256" key="1">
    <source>
        <dbReference type="SAM" id="MobiDB-lite"/>
    </source>
</evidence>
<dbReference type="SUPFAM" id="SSF54909">
    <property type="entry name" value="Dimeric alpha+beta barrel"/>
    <property type="match status" value="1"/>
</dbReference>
<proteinExistence type="predicted"/>
<dbReference type="EMBL" id="CP132354">
    <property type="protein sequence ID" value="WLS81064.1"/>
    <property type="molecule type" value="Genomic_DNA"/>
</dbReference>
<dbReference type="KEGG" id="epi:Q3V30_21520"/>
<feature type="compositionally biased region" description="Polar residues" evidence="1">
    <location>
        <begin position="1"/>
        <end position="14"/>
    </location>
</feature>
<name>A0AA50DN79_9GAMM</name>
<geneLocation type="plasmid" evidence="2 3">
    <name>unnamed1</name>
</geneLocation>
<dbReference type="Proteomes" id="UP001228139">
    <property type="component" value="Plasmid unnamed1"/>
</dbReference>
<protein>
    <recommendedName>
        <fullName evidence="4">ABM domain-containing protein</fullName>
    </recommendedName>
</protein>
<dbReference type="AlphaFoldDB" id="A0AA50DN79"/>
<sequence length="126" mass="13560">MLTTNMTKQENTGASEAALTADASTPGQSQTPLVFEVVTAKLRSDVAVAQMIAVDHEIETTVIAKRPGFLSRESAPGNDHSWLAIIHWRSVADADASMESFASEPIAAKFMALIEADSLVMKRYGH</sequence>
<dbReference type="RefSeq" id="WP_306213310.1">
    <property type="nucleotide sequence ID" value="NZ_CP132354.1"/>
</dbReference>
<reference evidence="2 3" key="1">
    <citation type="submission" date="2023-07" db="EMBL/GenBank/DDBJ databases">
        <title>Pathogenic bacteria of pear tree diseases.</title>
        <authorList>
            <person name="Zhang Z."/>
            <person name="He L."/>
            <person name="Huang R."/>
        </authorList>
    </citation>
    <scope>NUCLEOTIDE SEQUENCE [LARGE SCALE GENOMIC DNA]</scope>
    <source>
        <strain evidence="2 3">DE2</strain>
        <plasmid evidence="2 3">unnamed1</plasmid>
    </source>
</reference>
<accession>A0AA50DN79</accession>
<evidence type="ECO:0000313" key="2">
    <source>
        <dbReference type="EMBL" id="WLS81064.1"/>
    </source>
</evidence>
<dbReference type="InterPro" id="IPR011008">
    <property type="entry name" value="Dimeric_a/b-barrel"/>
</dbReference>
<keyword evidence="3" id="KW-1185">Reference proteome</keyword>
<organism evidence="2 3">
    <name type="scientific">Erwinia pyri</name>
    <dbReference type="NCBI Taxonomy" id="3062598"/>
    <lineage>
        <taxon>Bacteria</taxon>
        <taxon>Pseudomonadati</taxon>
        <taxon>Pseudomonadota</taxon>
        <taxon>Gammaproteobacteria</taxon>
        <taxon>Enterobacterales</taxon>
        <taxon>Erwiniaceae</taxon>
        <taxon>Erwinia</taxon>
    </lineage>
</organism>
<gene>
    <name evidence="2" type="ORF">Q3V30_21520</name>
</gene>
<evidence type="ECO:0000313" key="3">
    <source>
        <dbReference type="Proteomes" id="UP001228139"/>
    </source>
</evidence>
<keyword evidence="2" id="KW-0614">Plasmid</keyword>
<feature type="region of interest" description="Disordered" evidence="1">
    <location>
        <begin position="1"/>
        <end position="28"/>
    </location>
</feature>
<evidence type="ECO:0008006" key="4">
    <source>
        <dbReference type="Google" id="ProtNLM"/>
    </source>
</evidence>